<name>A0A832LXR1_9BACT</name>
<evidence type="ECO:0000313" key="1">
    <source>
        <dbReference type="EMBL" id="HGV55495.1"/>
    </source>
</evidence>
<organism evidence="1">
    <name type="scientific">Caldimicrobium thiodismutans</name>
    <dbReference type="NCBI Taxonomy" id="1653476"/>
    <lineage>
        <taxon>Bacteria</taxon>
        <taxon>Pseudomonadati</taxon>
        <taxon>Thermodesulfobacteriota</taxon>
        <taxon>Thermodesulfobacteria</taxon>
        <taxon>Thermodesulfobacteriales</taxon>
        <taxon>Thermodesulfobacteriaceae</taxon>
        <taxon>Caldimicrobium</taxon>
    </lineage>
</organism>
<proteinExistence type="predicted"/>
<sequence length="100" mass="11537">MLGLGYGKITWQEGKLSFEPLEAPFGGTNLRLSQIVDFEGNTLVKFNRPGMRGFNKEELERILKIGICLNCHNPKDRIFMNWKRELRCPRLESLSLSLKP</sequence>
<reference evidence="1" key="1">
    <citation type="journal article" date="2020" name="mSystems">
        <title>Genome- and Community-Level Interaction Insights into Carbon Utilization and Element Cycling Functions of Hydrothermarchaeota in Hydrothermal Sediment.</title>
        <authorList>
            <person name="Zhou Z."/>
            <person name="Liu Y."/>
            <person name="Xu W."/>
            <person name="Pan J."/>
            <person name="Luo Z.H."/>
            <person name="Li M."/>
        </authorList>
    </citation>
    <scope>NUCLEOTIDE SEQUENCE [LARGE SCALE GENOMIC DNA]</scope>
    <source>
        <strain evidence="1">SpSt-605</strain>
    </source>
</reference>
<comment type="caution">
    <text evidence="1">The sequence shown here is derived from an EMBL/GenBank/DDBJ whole genome shotgun (WGS) entry which is preliminary data.</text>
</comment>
<accession>A0A832LXR1</accession>
<gene>
    <name evidence="1" type="ORF">ENT73_05350</name>
</gene>
<protein>
    <submittedName>
        <fullName evidence="1">Uncharacterized protein</fullName>
    </submittedName>
</protein>
<dbReference type="AlphaFoldDB" id="A0A832LXR1"/>
<dbReference type="EMBL" id="DSZU01000092">
    <property type="protein sequence ID" value="HGV55495.1"/>
    <property type="molecule type" value="Genomic_DNA"/>
</dbReference>